<dbReference type="Proteomes" id="UP000070409">
    <property type="component" value="Unassembled WGS sequence"/>
</dbReference>
<accession>A0A137ZXY1</accession>
<gene>
    <name evidence="3" type="ORF">AXK60_14225</name>
    <name evidence="2" type="ORF">AXK61_19865</name>
</gene>
<evidence type="ECO:0000313" key="4">
    <source>
        <dbReference type="Proteomes" id="UP000070258"/>
    </source>
</evidence>
<dbReference type="AlphaFoldDB" id="A0A137ZXY1"/>
<reference evidence="3" key="1">
    <citation type="submission" date="2016-02" db="EMBL/GenBank/DDBJ databases">
        <authorList>
            <person name="Teng J.L."/>
            <person name="Yang Y."/>
            <person name="Huang Y."/>
            <person name="Guo F."/>
            <person name="Wei W."/>
            <person name="Chen J.H."/>
            <person name="Wong S.Y."/>
            <person name="Lau S.K."/>
            <person name="Woo P.C."/>
        </authorList>
    </citation>
    <scope>NUCLEOTIDE SEQUENCE</scope>
    <source>
        <strain evidence="3">JCM 15929</strain>
    </source>
</reference>
<dbReference type="STRING" id="239498.AXK60_14225"/>
<feature type="transmembrane region" description="Helical" evidence="1">
    <location>
        <begin position="80"/>
        <end position="102"/>
    </location>
</feature>
<dbReference type="EMBL" id="LSRE01000013">
    <property type="protein sequence ID" value="KXO98284.1"/>
    <property type="molecule type" value="Genomic_DNA"/>
</dbReference>
<proteinExistence type="predicted"/>
<dbReference type="EMBL" id="LSRF01000058">
    <property type="protein sequence ID" value="KXP03032.1"/>
    <property type="molecule type" value="Genomic_DNA"/>
</dbReference>
<protein>
    <submittedName>
        <fullName evidence="3">Uncharacterized protein</fullName>
    </submittedName>
</protein>
<keyword evidence="1" id="KW-0812">Transmembrane</keyword>
<feature type="transmembrane region" description="Helical" evidence="1">
    <location>
        <begin position="52"/>
        <end position="73"/>
    </location>
</feature>
<keyword evidence="1" id="KW-0472">Membrane</keyword>
<evidence type="ECO:0000256" key="1">
    <source>
        <dbReference type="SAM" id="Phobius"/>
    </source>
</evidence>
<reference evidence="4" key="2">
    <citation type="submission" date="2016-02" db="EMBL/GenBank/DDBJ databases">
        <authorList>
            <person name="Wen L."/>
            <person name="He K."/>
            <person name="Yang H."/>
        </authorList>
    </citation>
    <scope>NUCLEOTIDE SEQUENCE [LARGE SCALE GENOMIC DNA]</scope>
    <source>
        <strain evidence="4">JCM 15929</strain>
    </source>
</reference>
<reference evidence="2 5" key="3">
    <citation type="submission" date="2016-02" db="EMBL/GenBank/DDBJ databases">
        <authorList>
            <person name="Teng J.L."/>
            <person name="Tang Y."/>
            <person name="Huang Y."/>
            <person name="Guo F."/>
            <person name="Wei W."/>
            <person name="Chen J.H."/>
            <person name="Wong S.Y."/>
            <person name="Lau S.K."/>
            <person name="Woo P.C."/>
        </authorList>
    </citation>
    <scope>NUCLEOTIDE SEQUENCE [LARGE SCALE GENOMIC DNA]</scope>
    <source>
        <strain evidence="2 5">JCM 13375</strain>
    </source>
</reference>
<dbReference type="Proteomes" id="UP000070258">
    <property type="component" value="Unassembled WGS sequence"/>
</dbReference>
<name>A0A137ZXY1_9ACTN</name>
<feature type="transmembrane region" description="Helical" evidence="1">
    <location>
        <begin position="27"/>
        <end position="46"/>
    </location>
</feature>
<evidence type="ECO:0000313" key="3">
    <source>
        <dbReference type="EMBL" id="KXP03032.1"/>
    </source>
</evidence>
<comment type="caution">
    <text evidence="3">The sequence shown here is derived from an EMBL/GenBank/DDBJ whole genome shotgun (WGS) entry which is preliminary data.</text>
</comment>
<evidence type="ECO:0000313" key="2">
    <source>
        <dbReference type="EMBL" id="KXO98284.1"/>
    </source>
</evidence>
<keyword evidence="1" id="KW-1133">Transmembrane helix</keyword>
<organism evidence="3 4">
    <name type="scientific">Tsukamurella pseudospumae</name>
    <dbReference type="NCBI Taxonomy" id="239498"/>
    <lineage>
        <taxon>Bacteria</taxon>
        <taxon>Bacillati</taxon>
        <taxon>Actinomycetota</taxon>
        <taxon>Actinomycetes</taxon>
        <taxon>Mycobacteriales</taxon>
        <taxon>Tsukamurellaceae</taxon>
        <taxon>Tsukamurella</taxon>
    </lineage>
</organism>
<keyword evidence="5" id="KW-1185">Reference proteome</keyword>
<feature type="transmembrane region" description="Helical" evidence="1">
    <location>
        <begin position="131"/>
        <end position="155"/>
    </location>
</feature>
<evidence type="ECO:0000313" key="5">
    <source>
        <dbReference type="Proteomes" id="UP000070409"/>
    </source>
</evidence>
<sequence length="161" mass="16839">MKCPPGRITVVNHAHADAAGTSRTARIWGWVGAAVALATSLVHLPMLGEHSWVVSILVAAMLIGCAHCSVCLFRNPTVSAWVLTGAMGAIMIALHPVLMSAMSSSMGGMDHSMPGMDMGSMGHSMGSMEPWMTLMIVFAAAEIVVAVAALGMIALRRRAAR</sequence>